<reference evidence="2 3" key="1">
    <citation type="journal article" date="2018" name="Plant J.">
        <title>Genome sequences of Chlorella sorokiniana UTEX 1602 and Micractinium conductrix SAG 241.80: implications to maltose excretion by a green alga.</title>
        <authorList>
            <person name="Arriola M.B."/>
            <person name="Velmurugan N."/>
            <person name="Zhang Y."/>
            <person name="Plunkett M.H."/>
            <person name="Hondzo H."/>
            <person name="Barney B.M."/>
        </authorList>
    </citation>
    <scope>NUCLEOTIDE SEQUENCE [LARGE SCALE GENOMIC DNA]</scope>
    <source>
        <strain evidence="3">UTEX 1602</strain>
    </source>
</reference>
<protein>
    <submittedName>
        <fullName evidence="2">Uncharacterized protein</fullName>
    </submittedName>
</protein>
<feature type="compositionally biased region" description="Low complexity" evidence="1">
    <location>
        <begin position="355"/>
        <end position="405"/>
    </location>
</feature>
<feature type="region of interest" description="Disordered" evidence="1">
    <location>
        <begin position="1"/>
        <end position="211"/>
    </location>
</feature>
<proteinExistence type="predicted"/>
<organism evidence="2 3">
    <name type="scientific">Chlorella sorokiniana</name>
    <name type="common">Freshwater green alga</name>
    <dbReference type="NCBI Taxonomy" id="3076"/>
    <lineage>
        <taxon>Eukaryota</taxon>
        <taxon>Viridiplantae</taxon>
        <taxon>Chlorophyta</taxon>
        <taxon>core chlorophytes</taxon>
        <taxon>Trebouxiophyceae</taxon>
        <taxon>Chlorellales</taxon>
        <taxon>Chlorellaceae</taxon>
        <taxon>Chlorella clade</taxon>
        <taxon>Chlorella</taxon>
    </lineage>
</organism>
<evidence type="ECO:0000313" key="2">
    <source>
        <dbReference type="EMBL" id="PRW33992.1"/>
    </source>
</evidence>
<feature type="compositionally biased region" description="Low complexity" evidence="1">
    <location>
        <begin position="541"/>
        <end position="556"/>
    </location>
</feature>
<feature type="compositionally biased region" description="Low complexity" evidence="1">
    <location>
        <begin position="21"/>
        <end position="56"/>
    </location>
</feature>
<feature type="compositionally biased region" description="Polar residues" evidence="1">
    <location>
        <begin position="170"/>
        <end position="181"/>
    </location>
</feature>
<evidence type="ECO:0000256" key="1">
    <source>
        <dbReference type="SAM" id="MobiDB-lite"/>
    </source>
</evidence>
<evidence type="ECO:0000313" key="3">
    <source>
        <dbReference type="Proteomes" id="UP000239899"/>
    </source>
</evidence>
<feature type="compositionally biased region" description="Low complexity" evidence="1">
    <location>
        <begin position="103"/>
        <end position="115"/>
    </location>
</feature>
<dbReference type="AlphaFoldDB" id="A0A2P6TI69"/>
<keyword evidence="3" id="KW-1185">Reference proteome</keyword>
<dbReference type="Proteomes" id="UP000239899">
    <property type="component" value="Unassembled WGS sequence"/>
</dbReference>
<feature type="compositionally biased region" description="Basic and acidic residues" evidence="1">
    <location>
        <begin position="199"/>
        <end position="211"/>
    </location>
</feature>
<gene>
    <name evidence="2" type="ORF">C2E21_7318</name>
</gene>
<sequence>MGTQDKENGRSRLFSRFKFTSPAKAASPSPPASRAASQDARAAPSRLPTALPQSARGPPPAPAAGGSQPQLRPLASGSVQPAASTPRNFSRAPQSTRGPAPQPAAAAAAAAAARRPAQDGSQTARRVPKLGAPPMPPTVSPGCSYKEALTTPRLTAGSKLPGPPPPAAVSTAQHGTAAQSPLQRGAAAGPQQQQQLEQPRQDHEQQLEQQLAERQRQSLLLVQQQARGSHEHEHMQQQISRLEASMAAQQAELQARLEALAVLGERREALAEHLASLGQVQAQAKAAEEARKTEVSELELASKAVQAAAEAHKLQATAGEEKAAAARASLLGIMQAVAQTLRLPALAASIQHELSNSSSSSGGGAESASQPASAAAARQQPGQARPATQVQQAPQQAQQQQQARRSVCPKSPSEAGSQVYATPPGSIAGGEESSSDAEDDFQDGSSSSSGSGSECGSPRAASPQPTCSSGGAGEITARRDSLTGGQVGEAVQRQGPPLPQLRLGGVGQPAAAGDAPGSARGPPASRIPGVSLVSPLPPAAAKPEAAAGAGRAAASGRVSPQVLLRLQSISSKLEAALADQALLDVDAA</sequence>
<dbReference type="EMBL" id="LHPG02000015">
    <property type="protein sequence ID" value="PRW33992.1"/>
    <property type="molecule type" value="Genomic_DNA"/>
</dbReference>
<feature type="compositionally biased region" description="Polar residues" evidence="1">
    <location>
        <begin position="77"/>
        <end position="97"/>
    </location>
</feature>
<feature type="compositionally biased region" description="Low complexity" evidence="1">
    <location>
        <begin position="444"/>
        <end position="457"/>
    </location>
</feature>
<feature type="compositionally biased region" description="Low complexity" evidence="1">
    <location>
        <begin position="182"/>
        <end position="198"/>
    </location>
</feature>
<feature type="region of interest" description="Disordered" evidence="1">
    <location>
        <begin position="355"/>
        <end position="557"/>
    </location>
</feature>
<dbReference type="OrthoDB" id="10598700at2759"/>
<name>A0A2P6TI69_CHLSO</name>
<accession>A0A2P6TI69</accession>
<feature type="compositionally biased region" description="Acidic residues" evidence="1">
    <location>
        <begin position="433"/>
        <end position="442"/>
    </location>
</feature>
<feature type="compositionally biased region" description="Basic and acidic residues" evidence="1">
    <location>
        <begin position="1"/>
        <end position="10"/>
    </location>
</feature>
<comment type="caution">
    <text evidence="2">The sequence shown here is derived from an EMBL/GenBank/DDBJ whole genome shotgun (WGS) entry which is preliminary data.</text>
</comment>